<keyword evidence="16 26" id="KW-1133">Transmembrane helix</keyword>
<evidence type="ECO:0000256" key="4">
    <source>
        <dbReference type="ARBA" id="ARBA00004496"/>
    </source>
</evidence>
<organism evidence="27 28">
    <name type="scientific">Microtus ochrogaster</name>
    <name type="common">Prairie vole</name>
    <dbReference type="NCBI Taxonomy" id="79684"/>
    <lineage>
        <taxon>Eukaryota</taxon>
        <taxon>Metazoa</taxon>
        <taxon>Chordata</taxon>
        <taxon>Craniata</taxon>
        <taxon>Vertebrata</taxon>
        <taxon>Euteleostomi</taxon>
        <taxon>Mammalia</taxon>
        <taxon>Eutheria</taxon>
        <taxon>Euarchontoglires</taxon>
        <taxon>Glires</taxon>
        <taxon>Rodentia</taxon>
        <taxon>Myomorpha</taxon>
        <taxon>Muroidea</taxon>
        <taxon>Cricetidae</taxon>
        <taxon>Arvicolinae</taxon>
        <taxon>Microtus</taxon>
    </lineage>
</organism>
<evidence type="ECO:0000256" key="26">
    <source>
        <dbReference type="SAM" id="Phobius"/>
    </source>
</evidence>
<dbReference type="PANTHER" id="PTHR15190">
    <property type="entry name" value="BONE MARROW STROMAL ANTIGEN 2"/>
    <property type="match status" value="1"/>
</dbReference>
<dbReference type="GO" id="GO:0016324">
    <property type="term" value="C:apical plasma membrane"/>
    <property type="evidence" value="ECO:0007669"/>
    <property type="project" value="UniProtKB-SubCell"/>
</dbReference>
<dbReference type="GO" id="GO:0098552">
    <property type="term" value="C:side of membrane"/>
    <property type="evidence" value="ECO:0007669"/>
    <property type="project" value="UniProtKB-KW"/>
</dbReference>
<dbReference type="Pfam" id="PF16716">
    <property type="entry name" value="BST2"/>
    <property type="match status" value="1"/>
</dbReference>
<reference evidence="27" key="1">
    <citation type="submission" date="2020-03" db="EMBL/GenBank/DDBJ databases">
        <title>Studies in the Genomics of Life Span.</title>
        <authorList>
            <person name="Glass D."/>
        </authorList>
    </citation>
    <scope>NUCLEOTIDE SEQUENCE</scope>
    <source>
        <strain evidence="27">LTLLF</strain>
        <tissue evidence="27">Muscle</tissue>
    </source>
</reference>
<dbReference type="GO" id="GO:0009986">
    <property type="term" value="C:cell surface"/>
    <property type="evidence" value="ECO:0007669"/>
    <property type="project" value="TreeGrafter"/>
</dbReference>
<name>A0A8J6GEM0_MICOH</name>
<keyword evidence="13" id="KW-0967">Endosome</keyword>
<keyword evidence="21" id="KW-0325">Glycoprotein</keyword>
<dbReference type="Gene3D" id="1.20.5.1700">
    <property type="match status" value="1"/>
</dbReference>
<evidence type="ECO:0000256" key="2">
    <source>
        <dbReference type="ARBA" id="ARBA00004285"/>
    </source>
</evidence>
<keyword evidence="14" id="KW-0391">Immunity</keyword>
<keyword evidence="8" id="KW-1003">Cell membrane</keyword>
<evidence type="ECO:0000256" key="9">
    <source>
        <dbReference type="ARBA" id="ARBA00022490"/>
    </source>
</evidence>
<dbReference type="Proteomes" id="UP000710432">
    <property type="component" value="Unassembled WGS sequence"/>
</dbReference>
<dbReference type="EMBL" id="JAATJU010023231">
    <property type="protein sequence ID" value="KAH0508383.1"/>
    <property type="molecule type" value="Genomic_DNA"/>
</dbReference>
<evidence type="ECO:0000256" key="13">
    <source>
        <dbReference type="ARBA" id="ARBA00022753"/>
    </source>
</evidence>
<keyword evidence="22" id="KW-0449">Lipoprotein</keyword>
<evidence type="ECO:0000256" key="25">
    <source>
        <dbReference type="SAM" id="Coils"/>
    </source>
</evidence>
<dbReference type="AlphaFoldDB" id="A0A8J6GEM0"/>
<dbReference type="GO" id="GO:0008191">
    <property type="term" value="F:metalloendopeptidase inhibitor activity"/>
    <property type="evidence" value="ECO:0007669"/>
    <property type="project" value="TreeGrafter"/>
</dbReference>
<proteinExistence type="predicted"/>
<keyword evidence="20" id="KW-1015">Disulfide bond</keyword>
<feature type="transmembrane region" description="Helical" evidence="26">
    <location>
        <begin position="28"/>
        <end position="51"/>
    </location>
</feature>
<evidence type="ECO:0000313" key="27">
    <source>
        <dbReference type="EMBL" id="KAH0508383.1"/>
    </source>
</evidence>
<evidence type="ECO:0000256" key="10">
    <source>
        <dbReference type="ARBA" id="ARBA00022588"/>
    </source>
</evidence>
<keyword evidence="17" id="KW-0333">Golgi apparatus</keyword>
<evidence type="ECO:0000256" key="23">
    <source>
        <dbReference type="ARBA" id="ARBA00066143"/>
    </source>
</evidence>
<feature type="transmembrane region" description="Helical" evidence="26">
    <location>
        <begin position="159"/>
        <end position="177"/>
    </location>
</feature>
<evidence type="ECO:0000256" key="24">
    <source>
        <dbReference type="ARBA" id="ARBA00073332"/>
    </source>
</evidence>
<evidence type="ECO:0000256" key="1">
    <source>
        <dbReference type="ARBA" id="ARBA00004221"/>
    </source>
</evidence>
<keyword evidence="18 25" id="KW-0175">Coiled coil</keyword>
<keyword evidence="15" id="KW-0735">Signal-anchor</keyword>
<evidence type="ECO:0000256" key="8">
    <source>
        <dbReference type="ARBA" id="ARBA00022475"/>
    </source>
</evidence>
<evidence type="ECO:0000256" key="7">
    <source>
        <dbReference type="ARBA" id="ARBA00004609"/>
    </source>
</evidence>
<dbReference type="GO" id="GO:0005794">
    <property type="term" value="C:Golgi apparatus"/>
    <property type="evidence" value="ECO:0007669"/>
    <property type="project" value="UniProtKB-SubCell"/>
</dbReference>
<evidence type="ECO:0000313" key="28">
    <source>
        <dbReference type="Proteomes" id="UP000710432"/>
    </source>
</evidence>
<evidence type="ECO:0000256" key="15">
    <source>
        <dbReference type="ARBA" id="ARBA00022968"/>
    </source>
</evidence>
<keyword evidence="10" id="KW-0399">Innate immunity</keyword>
<accession>A0A8J6GEM0</accession>
<evidence type="ECO:0000256" key="20">
    <source>
        <dbReference type="ARBA" id="ARBA00023157"/>
    </source>
</evidence>
<evidence type="ECO:0000256" key="5">
    <source>
        <dbReference type="ARBA" id="ARBA00004601"/>
    </source>
</evidence>
<evidence type="ECO:0000256" key="12">
    <source>
        <dbReference type="ARBA" id="ARBA00022692"/>
    </source>
</evidence>
<evidence type="ECO:0000256" key="6">
    <source>
        <dbReference type="ARBA" id="ARBA00004603"/>
    </source>
</evidence>
<sequence length="178" mass="20417">MAPTFYHYFPVPMEKTWEEQGPGKRRRWLVAAGLMFLIFVVLVSLLIHFAVRANSEACRDGLRAWNECRNTTHLLQRQLTRAQENLLQAETQANTCNRTVVTLQDSLEKKESQVQEQQAHIQEQQAHIQKLESKIMKLNQELATLRTKEEASSTAQNSASSMVVSSLLMFVVPVFLLF</sequence>
<evidence type="ECO:0000256" key="19">
    <source>
        <dbReference type="ARBA" id="ARBA00023136"/>
    </source>
</evidence>
<comment type="subunit">
    <text evidence="23">Parallel homodimer; disulfide-linked. May form homotetramers under reducing conditions. Isoform 1 and isoform 2 form homodimers and also heterodimers with each other. Dimerization is essential for its antiviral activity. Interacts (via cytoplasmic domain) with ARHGAP44. Interacts with MMP14 (via C-terminal cytoplasmic tail). Interacts with LILRA4/ILT7. Interacts with RNF115.</text>
</comment>
<dbReference type="PANTHER" id="PTHR15190:SF1">
    <property type="entry name" value="BONE MARROW STROMAL ANTIGEN 2"/>
    <property type="match status" value="1"/>
</dbReference>
<evidence type="ECO:0000256" key="11">
    <source>
        <dbReference type="ARBA" id="ARBA00022622"/>
    </source>
</evidence>
<evidence type="ECO:0000256" key="16">
    <source>
        <dbReference type="ARBA" id="ARBA00022989"/>
    </source>
</evidence>
<keyword evidence="11" id="KW-0336">GPI-anchor</keyword>
<keyword evidence="19 26" id="KW-0472">Membrane</keyword>
<dbReference type="GO" id="GO:0051607">
    <property type="term" value="P:defense response to virus"/>
    <property type="evidence" value="ECO:0007669"/>
    <property type="project" value="InterPro"/>
</dbReference>
<keyword evidence="12 26" id="KW-0812">Transmembrane</keyword>
<dbReference type="FunFam" id="1.20.5.1700:FF:000006">
    <property type="entry name" value="Bone marrow stromal antigen 2"/>
    <property type="match status" value="1"/>
</dbReference>
<evidence type="ECO:0000256" key="17">
    <source>
        <dbReference type="ARBA" id="ARBA00023034"/>
    </source>
</evidence>
<comment type="caution">
    <text evidence="27">The sequence shown here is derived from an EMBL/GenBank/DDBJ whole genome shotgun (WGS) entry which is preliminary data.</text>
</comment>
<feature type="coiled-coil region" evidence="25">
    <location>
        <begin position="72"/>
        <end position="148"/>
    </location>
</feature>
<evidence type="ECO:0000256" key="3">
    <source>
        <dbReference type="ARBA" id="ARBA00004401"/>
    </source>
</evidence>
<evidence type="ECO:0000256" key="14">
    <source>
        <dbReference type="ARBA" id="ARBA00022859"/>
    </source>
</evidence>
<evidence type="ECO:0000256" key="22">
    <source>
        <dbReference type="ARBA" id="ARBA00023288"/>
    </source>
</evidence>
<gene>
    <name evidence="27" type="ORF">LTLLF_163560</name>
</gene>
<evidence type="ECO:0000256" key="21">
    <source>
        <dbReference type="ARBA" id="ARBA00023180"/>
    </source>
</evidence>
<dbReference type="GO" id="GO:0005770">
    <property type="term" value="C:late endosome"/>
    <property type="evidence" value="ECO:0007669"/>
    <property type="project" value="UniProtKB-SubCell"/>
</dbReference>
<protein>
    <recommendedName>
        <fullName evidence="24">Bone marrow stromal antigen 2</fullName>
    </recommendedName>
</protein>
<comment type="subcellular location">
    <subcellularLocation>
        <location evidence="1">Apical cell membrane</location>
    </subcellularLocation>
    <subcellularLocation>
        <location evidence="7">Cell membrane</location>
        <topology evidence="7">Lipid-anchor</topology>
        <topology evidence="7">GPI-anchor</topology>
    </subcellularLocation>
    <subcellularLocation>
        <location evidence="3">Cell membrane</location>
        <topology evidence="3">Single-pass type II membrane protein</topology>
    </subcellularLocation>
    <subcellularLocation>
        <location evidence="4">Cytoplasm</location>
    </subcellularLocation>
    <subcellularLocation>
        <location evidence="5">Golgi apparatus</location>
        <location evidence="5">trans-Golgi network</location>
    </subcellularLocation>
    <subcellularLocation>
        <location evidence="6">Late endosome</location>
    </subcellularLocation>
    <subcellularLocation>
        <location evidence="2">Membrane raft</location>
    </subcellularLocation>
</comment>
<dbReference type="GO" id="GO:0045121">
    <property type="term" value="C:membrane raft"/>
    <property type="evidence" value="ECO:0007669"/>
    <property type="project" value="UniProtKB-SubCell"/>
</dbReference>
<dbReference type="InterPro" id="IPR024886">
    <property type="entry name" value="BST2"/>
</dbReference>
<dbReference type="GO" id="GO:0045087">
    <property type="term" value="P:innate immune response"/>
    <property type="evidence" value="ECO:0007669"/>
    <property type="project" value="UniProtKB-KW"/>
</dbReference>
<keyword evidence="9" id="KW-0963">Cytoplasm</keyword>
<evidence type="ECO:0000256" key="18">
    <source>
        <dbReference type="ARBA" id="ARBA00023054"/>
    </source>
</evidence>